<evidence type="ECO:0000313" key="4">
    <source>
        <dbReference type="Proteomes" id="UP000663882"/>
    </source>
</evidence>
<keyword evidence="1" id="KW-0812">Transmembrane</keyword>
<organism evidence="2 4">
    <name type="scientific">Rotaria sordida</name>
    <dbReference type="NCBI Taxonomy" id="392033"/>
    <lineage>
        <taxon>Eukaryota</taxon>
        <taxon>Metazoa</taxon>
        <taxon>Spiralia</taxon>
        <taxon>Gnathifera</taxon>
        <taxon>Rotifera</taxon>
        <taxon>Eurotatoria</taxon>
        <taxon>Bdelloidea</taxon>
        <taxon>Philodinida</taxon>
        <taxon>Philodinidae</taxon>
        <taxon>Rotaria</taxon>
    </lineage>
</organism>
<sequence>MTAFNLEKCFFGKVYLLTSLHDIQSTSIPSKSSSLSSSLLIIVIIIIVHYYASLSDEAEQSLVFGNVLPPISNRLTESRIANKDQIDFQTAQQMDYPNEHLPYNQYRRK</sequence>
<evidence type="ECO:0000313" key="3">
    <source>
        <dbReference type="EMBL" id="CAF1359449.1"/>
    </source>
</evidence>
<gene>
    <name evidence="2" type="ORF">RFH988_LOCUS29568</name>
    <name evidence="3" type="ORF">SEV965_LOCUS29299</name>
</gene>
<dbReference type="Proteomes" id="UP000663889">
    <property type="component" value="Unassembled WGS sequence"/>
</dbReference>
<dbReference type="Proteomes" id="UP000663882">
    <property type="component" value="Unassembled WGS sequence"/>
</dbReference>
<name>A0A815DA06_9BILA</name>
<evidence type="ECO:0000256" key="1">
    <source>
        <dbReference type="SAM" id="Phobius"/>
    </source>
</evidence>
<feature type="transmembrane region" description="Helical" evidence="1">
    <location>
        <begin position="35"/>
        <end position="52"/>
    </location>
</feature>
<keyword evidence="1" id="KW-0472">Membrane</keyword>
<comment type="caution">
    <text evidence="2">The sequence shown here is derived from an EMBL/GenBank/DDBJ whole genome shotgun (WGS) entry which is preliminary data.</text>
</comment>
<protein>
    <submittedName>
        <fullName evidence="2">Uncharacterized protein</fullName>
    </submittedName>
</protein>
<dbReference type="AlphaFoldDB" id="A0A815DA06"/>
<reference evidence="2" key="1">
    <citation type="submission" date="2021-02" db="EMBL/GenBank/DDBJ databases">
        <authorList>
            <person name="Nowell W R."/>
        </authorList>
    </citation>
    <scope>NUCLEOTIDE SEQUENCE</scope>
</reference>
<keyword evidence="1" id="KW-1133">Transmembrane helix</keyword>
<proteinExistence type="predicted"/>
<accession>A0A815DA06</accession>
<dbReference type="EMBL" id="CAJNOU010002932">
    <property type="protein sequence ID" value="CAF1359449.1"/>
    <property type="molecule type" value="Genomic_DNA"/>
</dbReference>
<evidence type="ECO:0000313" key="2">
    <source>
        <dbReference type="EMBL" id="CAF1298028.1"/>
    </source>
</evidence>
<dbReference type="EMBL" id="CAJNOO010002804">
    <property type="protein sequence ID" value="CAF1298028.1"/>
    <property type="molecule type" value="Genomic_DNA"/>
</dbReference>